<dbReference type="AlphaFoldDB" id="A0A915KAD1"/>
<evidence type="ECO:0000313" key="3">
    <source>
        <dbReference type="WBParaSite" id="nRc.2.0.1.t35733-RA"/>
    </source>
</evidence>
<feature type="region of interest" description="Disordered" evidence="1">
    <location>
        <begin position="72"/>
        <end position="98"/>
    </location>
</feature>
<proteinExistence type="predicted"/>
<dbReference type="Proteomes" id="UP000887565">
    <property type="component" value="Unplaced"/>
</dbReference>
<accession>A0A915KAD1</accession>
<sequence>MGVTCQPSRQSPWYSLCPTTITGVKVGLDVRGMVGTLLMASCIGKSPCKSKKWTTSSTIICIETEPHKKTKNWRPIYSTDRSEGPVAQVPACSQQAPKNPLGDSINAVYLLEQPTNWDGRLTGMAELLGHHSS</sequence>
<evidence type="ECO:0000256" key="1">
    <source>
        <dbReference type="SAM" id="MobiDB-lite"/>
    </source>
</evidence>
<dbReference type="WBParaSite" id="nRc.2.0.1.t35733-RA">
    <property type="protein sequence ID" value="nRc.2.0.1.t35733-RA"/>
    <property type="gene ID" value="nRc.2.0.1.g35733"/>
</dbReference>
<name>A0A915KAD1_ROMCU</name>
<evidence type="ECO:0000313" key="2">
    <source>
        <dbReference type="Proteomes" id="UP000887565"/>
    </source>
</evidence>
<protein>
    <submittedName>
        <fullName evidence="3">Uncharacterized protein</fullName>
    </submittedName>
</protein>
<reference evidence="3" key="1">
    <citation type="submission" date="2022-11" db="UniProtKB">
        <authorList>
            <consortium name="WormBaseParasite"/>
        </authorList>
    </citation>
    <scope>IDENTIFICATION</scope>
</reference>
<organism evidence="2 3">
    <name type="scientific">Romanomermis culicivorax</name>
    <name type="common">Nematode worm</name>
    <dbReference type="NCBI Taxonomy" id="13658"/>
    <lineage>
        <taxon>Eukaryota</taxon>
        <taxon>Metazoa</taxon>
        <taxon>Ecdysozoa</taxon>
        <taxon>Nematoda</taxon>
        <taxon>Enoplea</taxon>
        <taxon>Dorylaimia</taxon>
        <taxon>Mermithida</taxon>
        <taxon>Mermithoidea</taxon>
        <taxon>Mermithidae</taxon>
        <taxon>Romanomermis</taxon>
    </lineage>
</organism>
<keyword evidence="2" id="KW-1185">Reference proteome</keyword>